<keyword evidence="5" id="KW-1185">Reference proteome</keyword>
<keyword evidence="1 2" id="KW-0175">Coiled coil</keyword>
<reference evidence="5" key="1">
    <citation type="journal article" date="2022" name="J. Hered.">
        <title>A De Novo Chromosome-Level Genome Assembly of the White-Tailed Deer, Odocoileus Virginianus.</title>
        <authorList>
            <person name="London E.W."/>
            <person name="Roca A.L."/>
            <person name="Novakofski J.E."/>
            <person name="Mateus-Pinilla N.E."/>
        </authorList>
    </citation>
    <scope>NUCLEOTIDE SEQUENCE [LARGE SCALE GENOMIC DNA]</scope>
</reference>
<dbReference type="GO" id="GO:0005615">
    <property type="term" value="C:extracellular space"/>
    <property type="evidence" value="ECO:0007669"/>
    <property type="project" value="TreeGrafter"/>
</dbReference>
<feature type="coiled-coil region" evidence="2">
    <location>
        <begin position="220"/>
        <end position="254"/>
    </location>
</feature>
<dbReference type="PANTHER" id="PTHR18870:SF7">
    <property type="entry name" value="PROTEIN FAM184A"/>
    <property type="match status" value="1"/>
</dbReference>
<dbReference type="InParanoid" id="A0A6J0Y1Y1"/>
<protein>
    <submittedName>
        <fullName evidence="6">Protein FAM184A isoform X2</fullName>
    </submittedName>
</protein>
<dbReference type="InterPro" id="IPR039478">
    <property type="entry name" value="FAM184A/B_N"/>
</dbReference>
<dbReference type="FunCoup" id="A0A6J0Y1Y1">
    <property type="interactions" value="833"/>
</dbReference>
<dbReference type="Pfam" id="PF15665">
    <property type="entry name" value="FAM184"/>
    <property type="match status" value="1"/>
</dbReference>
<evidence type="ECO:0000313" key="6">
    <source>
        <dbReference type="RefSeq" id="XP_020755352.2"/>
    </source>
</evidence>
<organism evidence="5 6">
    <name type="scientific">Odocoileus virginianus</name>
    <name type="common">White-tailed deer</name>
    <dbReference type="NCBI Taxonomy" id="9874"/>
    <lineage>
        <taxon>Eukaryota</taxon>
        <taxon>Metazoa</taxon>
        <taxon>Chordata</taxon>
        <taxon>Craniata</taxon>
        <taxon>Vertebrata</taxon>
        <taxon>Euteleostomi</taxon>
        <taxon>Mammalia</taxon>
        <taxon>Eutheria</taxon>
        <taxon>Laurasiatheria</taxon>
        <taxon>Artiodactyla</taxon>
        <taxon>Ruminantia</taxon>
        <taxon>Pecora</taxon>
        <taxon>Cervidae</taxon>
        <taxon>Odocoileinae</taxon>
        <taxon>Odocoileus</taxon>
    </lineage>
</organism>
<sequence>MATPGMSWQQHYYGGSAAKFVPSPAAAQQAGHCVDYSQDLHLKMSKKIAQLTKVIYALNTKNDEHESAIQALKDAHEEEIQQILAETREKILQYKSRVTEELDLRRKIQVLEASLEDHIKMKQQALTEFEAYKHRVEDMQLCAEAQHVQRIVTMSREVEEIRRKFEERLRSFGQLQVQFEKDKRLALEDLRTAHRREIQELLKCQQDHSASVSKGQEKAEELHRVEVEALNKTLEELRLERKQLIEDYEGKLHKAQSFYEHELDTLKRSQLFTAESLQASKEKEADLRKEFQGQEAILRKTIGKLKTELQMVQDEAGSLRDKCQKLQIALVTAENNVQVLQKQLDDAKEGEMALLSRHKEVESELAAARERLQQQASDLVLKASHIGMLQATQMTQEVTIKDLESEKSRANERLSQLEEERAFLQSKTQSLDEEQKQRILDLEKKVNEAKKTQQEYYEMELKNLQSRLEGEVAQLNEAHSKTLEELAWKHHMAIEAVHSNAIRDKKKLQMELEEQHKKEKLNLEEDKDQLQQELENLKEELEDKLDSANQEIGRLQEMVSKSEQGLGSAEGLIASLQDSQERLQNELDLTKGRLKETKDALSNVESKLEQERRQHEETLAAMKEEEKLQVDKMARDLEMKWTENLRQECSKLREELRLQHEEDKKSAMSQLLQLKEREKNAARDSWQKKVEDLLNQISLLKQNLEMQLSQSQTSLQQLQAQFTQERQRLTQELEDLEEQHQQRHKSLTDAHVLAFQTMEEEKEKEQRALESHLQQKHSAELQSLKDAHRESMEGFRIEMEQELQTLRFELEDEGKAMLASLRSELNQQHAAAIDLLRHNHHQELAAAKMELERSIDISRRQSKEHMCRITDLQDEVRHREHHISDLDKEVHHLHENINALTKELEFKGKEILRIRSESNQQMRLHEQDLNKRLEKELDVMTADHLREKNIMRADFNKTNELLKEVNAALQVSLEEMEEKYLMRESKPEDVQMIAELKAMLTERDQVIKKLMEDNKFYQLELVNRETNFNKVFNSSPTVGVINPLMKQKKKNDKSPTNRFVSVPNLSALESGGVGNGHPNRLDPIPNSPVHDIEFNNSKPLPQPVPPKEPKTFLSPPQSEASPVVSPDPQRQEWFARYFTF</sequence>
<evidence type="ECO:0000313" key="5">
    <source>
        <dbReference type="Proteomes" id="UP001652640"/>
    </source>
</evidence>
<evidence type="ECO:0000256" key="2">
    <source>
        <dbReference type="SAM" id="Coils"/>
    </source>
</evidence>
<name>A0A6J0Y1Y1_ODOVR</name>
<accession>A0A6J0Y1Y1</accession>
<gene>
    <name evidence="6" type="primary">FAM184A</name>
</gene>
<evidence type="ECO:0000259" key="4">
    <source>
        <dbReference type="Pfam" id="PF15665"/>
    </source>
</evidence>
<evidence type="ECO:0000256" key="1">
    <source>
        <dbReference type="ARBA" id="ARBA00023054"/>
    </source>
</evidence>
<proteinExistence type="predicted"/>
<dbReference type="AlphaFoldDB" id="A0A6J0Y1Y1"/>
<dbReference type="Proteomes" id="UP001652640">
    <property type="component" value="Chromosome 19"/>
</dbReference>
<dbReference type="PANTHER" id="PTHR18870">
    <property type="entry name" value="PROTEIN TAG-278-RELATED"/>
    <property type="match status" value="1"/>
</dbReference>
<dbReference type="GeneID" id="110140998"/>
<dbReference type="KEGG" id="ovr:110140998"/>
<feature type="coiled-coil region" evidence="2">
    <location>
        <begin position="302"/>
        <end position="782"/>
    </location>
</feature>
<reference evidence="6" key="2">
    <citation type="submission" date="2025-08" db="UniProtKB">
        <authorList>
            <consortium name="RefSeq"/>
        </authorList>
    </citation>
    <scope>IDENTIFICATION</scope>
    <source>
        <tissue evidence="6">Tongue muscle</tissue>
    </source>
</reference>
<dbReference type="OrthoDB" id="75801at2759"/>
<evidence type="ECO:0000256" key="3">
    <source>
        <dbReference type="SAM" id="MobiDB-lite"/>
    </source>
</evidence>
<dbReference type="RefSeq" id="XP_020755352.2">
    <property type="nucleotide sequence ID" value="XM_020899693.2"/>
</dbReference>
<feature type="domain" description="Protein FAM184A/B N-terminal" evidence="4">
    <location>
        <begin position="54"/>
        <end position="264"/>
    </location>
</feature>
<feature type="region of interest" description="Disordered" evidence="3">
    <location>
        <begin position="1066"/>
        <end position="1127"/>
    </location>
</feature>